<dbReference type="AlphaFoldDB" id="A0A852A5R6"/>
<dbReference type="Proteomes" id="UP000603627">
    <property type="component" value="Unassembled WGS sequence"/>
</dbReference>
<feature type="non-terminal residue" evidence="8">
    <location>
        <position position="1"/>
    </location>
</feature>
<reference evidence="8" key="1">
    <citation type="submission" date="2019-09" db="EMBL/GenBank/DDBJ databases">
        <title>Bird 10,000 Genomes (B10K) Project - Family phase.</title>
        <authorList>
            <person name="Zhang G."/>
        </authorList>
    </citation>
    <scope>NUCLEOTIDE SEQUENCE</scope>
    <source>
        <strain evidence="8">B10K-DU-015-28</strain>
        <tissue evidence="8">Muscle</tissue>
    </source>
</reference>
<feature type="non-terminal residue" evidence="8">
    <location>
        <position position="78"/>
    </location>
</feature>
<name>A0A852A5R6_CALOR</name>
<evidence type="ECO:0000313" key="9">
    <source>
        <dbReference type="Proteomes" id="UP000603627"/>
    </source>
</evidence>
<evidence type="ECO:0000256" key="3">
    <source>
        <dbReference type="ARBA" id="ARBA00022722"/>
    </source>
</evidence>
<keyword evidence="1" id="KW-0808">Transferase</keyword>
<organism evidence="8 9">
    <name type="scientific">Calcarius ornatus</name>
    <name type="common">Chestnut-collared longspur</name>
    <dbReference type="NCBI Taxonomy" id="198940"/>
    <lineage>
        <taxon>Eukaryota</taxon>
        <taxon>Metazoa</taxon>
        <taxon>Chordata</taxon>
        <taxon>Craniata</taxon>
        <taxon>Vertebrata</taxon>
        <taxon>Euteleostomi</taxon>
        <taxon>Archelosauria</taxon>
        <taxon>Archosauria</taxon>
        <taxon>Dinosauria</taxon>
        <taxon>Saurischia</taxon>
        <taxon>Theropoda</taxon>
        <taxon>Coelurosauria</taxon>
        <taxon>Aves</taxon>
        <taxon>Neognathae</taxon>
        <taxon>Neoaves</taxon>
        <taxon>Telluraves</taxon>
        <taxon>Australaves</taxon>
        <taxon>Passeriformes</taxon>
        <taxon>Passeroidea</taxon>
        <taxon>Fringillidae</taxon>
        <taxon>Emberizinae</taxon>
        <taxon>Emberizini</taxon>
        <taxon>Calcarius</taxon>
    </lineage>
</organism>
<keyword evidence="5" id="KW-0378">Hydrolase</keyword>
<dbReference type="SUPFAM" id="SSF56672">
    <property type="entry name" value="DNA/RNA polymerases"/>
    <property type="match status" value="1"/>
</dbReference>
<comment type="caution">
    <text evidence="8">The sequence shown here is derived from an EMBL/GenBank/DDBJ whole genome shotgun (WGS) entry which is preliminary data.</text>
</comment>
<evidence type="ECO:0000256" key="1">
    <source>
        <dbReference type="ARBA" id="ARBA00022679"/>
    </source>
</evidence>
<evidence type="ECO:0000256" key="5">
    <source>
        <dbReference type="ARBA" id="ARBA00022801"/>
    </source>
</evidence>
<keyword evidence="2" id="KW-0548">Nucleotidyltransferase</keyword>
<evidence type="ECO:0000256" key="4">
    <source>
        <dbReference type="ARBA" id="ARBA00022759"/>
    </source>
</evidence>
<keyword evidence="9" id="KW-1185">Reference proteome</keyword>
<dbReference type="EMBL" id="WBNL01000796">
    <property type="protein sequence ID" value="NXE68345.1"/>
    <property type="molecule type" value="Genomic_DNA"/>
</dbReference>
<keyword evidence="4" id="KW-0255">Endonuclease</keyword>
<dbReference type="PANTHER" id="PTHR41694:SF3">
    <property type="entry name" value="RNA-DIRECTED DNA POLYMERASE-RELATED"/>
    <property type="match status" value="1"/>
</dbReference>
<evidence type="ECO:0000259" key="7">
    <source>
        <dbReference type="Pfam" id="PF06817"/>
    </source>
</evidence>
<dbReference type="Pfam" id="PF06817">
    <property type="entry name" value="RVT_thumb"/>
    <property type="match status" value="1"/>
</dbReference>
<accession>A0A852A5R6</accession>
<evidence type="ECO:0000313" key="8">
    <source>
        <dbReference type="EMBL" id="NXE68345.1"/>
    </source>
</evidence>
<evidence type="ECO:0000256" key="6">
    <source>
        <dbReference type="ARBA" id="ARBA00022918"/>
    </source>
</evidence>
<proteinExistence type="predicted"/>
<keyword evidence="3" id="KW-0540">Nuclease</keyword>
<evidence type="ECO:0000256" key="2">
    <source>
        <dbReference type="ARBA" id="ARBA00022695"/>
    </source>
</evidence>
<protein>
    <submittedName>
        <fullName evidence="8">POK18 protein</fullName>
    </submittedName>
</protein>
<dbReference type="InterPro" id="IPR043502">
    <property type="entry name" value="DNA/RNA_pol_sf"/>
</dbReference>
<dbReference type="PANTHER" id="PTHR41694">
    <property type="entry name" value="ENDOGENOUS RETROVIRUS GROUP K MEMBER POL PROTEIN"/>
    <property type="match status" value="1"/>
</dbReference>
<sequence length="78" mass="8845">AQKLLGTINWVRSYLELTNLQLAPLSDLLKGDPELTSPRKLTPEAKASLETEEQAITNRQVHWIYPEVCITVFILIVN</sequence>
<dbReference type="GO" id="GO:0003964">
    <property type="term" value="F:RNA-directed DNA polymerase activity"/>
    <property type="evidence" value="ECO:0007669"/>
    <property type="project" value="UniProtKB-KW"/>
</dbReference>
<dbReference type="GO" id="GO:0016787">
    <property type="term" value="F:hydrolase activity"/>
    <property type="evidence" value="ECO:0007669"/>
    <property type="project" value="UniProtKB-KW"/>
</dbReference>
<feature type="domain" description="Reverse transcriptase thumb" evidence="7">
    <location>
        <begin position="2"/>
        <end position="50"/>
    </location>
</feature>
<gene>
    <name evidence="8" type="primary">Ervk18_1</name>
    <name evidence="8" type="ORF">CALORN_R15374</name>
</gene>
<dbReference type="InterPro" id="IPR010661">
    <property type="entry name" value="RVT_thumb"/>
</dbReference>
<dbReference type="GO" id="GO:0035613">
    <property type="term" value="F:RNA stem-loop binding"/>
    <property type="evidence" value="ECO:0007669"/>
    <property type="project" value="TreeGrafter"/>
</dbReference>
<dbReference type="GO" id="GO:0004519">
    <property type="term" value="F:endonuclease activity"/>
    <property type="evidence" value="ECO:0007669"/>
    <property type="project" value="UniProtKB-KW"/>
</dbReference>
<dbReference type="Gene3D" id="3.30.70.270">
    <property type="match status" value="1"/>
</dbReference>
<keyword evidence="6" id="KW-0695">RNA-directed DNA polymerase</keyword>
<dbReference type="InterPro" id="IPR043128">
    <property type="entry name" value="Rev_trsase/Diguanyl_cyclase"/>
</dbReference>